<geneLocation type="plasmid" evidence="1 2">
    <name>unnamed1</name>
</geneLocation>
<proteinExistence type="predicted"/>
<gene>
    <name evidence="1" type="ORF">NFI99_12490</name>
</gene>
<organism evidence="1 2">
    <name type="scientific">Burkholderia glumae</name>
    <name type="common">Pseudomonas glumae</name>
    <dbReference type="NCBI Taxonomy" id="337"/>
    <lineage>
        <taxon>Bacteria</taxon>
        <taxon>Pseudomonadati</taxon>
        <taxon>Pseudomonadota</taxon>
        <taxon>Betaproteobacteria</taxon>
        <taxon>Burkholderiales</taxon>
        <taxon>Burkholderiaceae</taxon>
        <taxon>Burkholderia</taxon>
    </lineage>
</organism>
<reference evidence="1" key="1">
    <citation type="submission" date="2022-06" db="EMBL/GenBank/DDBJ databases">
        <title>Draft genome sequence of Burkholderia glumae strain GR20004 isolated from rice panicle showing bacterial panicle blight.</title>
        <authorList>
            <person name="Choi S.Y."/>
            <person name="Lee Y.H."/>
        </authorList>
    </citation>
    <scope>NUCLEOTIDE SEQUENCE</scope>
    <source>
        <strain evidence="1">GR20004</strain>
        <plasmid evidence="1">unnamed1</plasmid>
    </source>
</reference>
<sequence length="1144" mass="113380">MTTLTVGGYSLGNLDGISSVAAAAQQYNDNRTTSNLINYQAALANAAASATSLIPGEGAAFAGNAIAANIKNLSQNHSTMSASDFESSAIAIAGALATLVGQGVEISGLAAANINPLVGGGVFTLGEFINAVGFVISAAGVVIDSGTIAQIATQSLQALGLAPSPSGQYSPVTLSSSNFICDATNAATMWDIVKGDNTEQINSAPSNNGSGLNISNSIGGDIIVAPGSPGSPYTFSISGSDNNIMGINSTPITGSAVGVNVSGSGNTINAGTGTSVSLSNTNGNFDVVNSNRDQFNQGGGISLASNTQANVNGNGNGISVANGDSMGAYGGGNTINAASNSLVVASSTNGAFDTINTNGNTFGGTVANGQGTGVWLNQDAQANVNGNNNGISVTSGDSMGAYGGGNTINAASNSLVVASGTNGSYDTINANGNSFGGTTANGQGTGVWLDKNVQANVNGNNIGISVTSGDSMGAYGGGNTINATPNSVVYASGTNGSYDTINANGNSFGGAAANGQGTGVWLDKNVQANVNGNNIGISVTSGDSMGAYGGGNTINATPNSVVYASGTNGSYDTINANGNSFGGAAANGQGTGVWLDKNVQANVNGNNIGISVTSGDSMGAYGGGNTINATPNSVVYASGTNGSYDTINANGNSFGGTAANGQGTGVWLDKNVQVNVNGAGNGIALNSGDSVGVYGGGNVVDAAPITTTAIYNTNGNAVVVNATGDLFGAVTANGQGSGIWLGQNAQATVNGNGNGIGLTAGATLTATGNSDIVNAAAGSVVNVSGTGDEINGSNSIINIAGNNETIWLSGESNVVTVTGQNVTVYAQNSTVNFVGSAANNNNNKLIGVKNTGSGWSSNDAWYALTGSSHPIGATAPFQLPVFTDPSASVPGDNVPNATDPVWIFIPYTYSPSGEPILSEPIIVTAPPDVGDSDPIILNLNGDKVQTTALEGSTTYFDMENEGEKNQTAWGTTGEGYLVYDPEDVDNAAVVTKDAQLVGGFGALQTMAQQFDGTGHGDLTVADALWANLKVWVDKTGSGNFQSGQLMSLDQLGITSIDLDGNQTDRNSNGNKIITDSSFTRADGSRGDIAGVDLMFSRNDTPSLVDAQVHNLISAMSLAGAAPGGQTSTGVADQNNLAALALPSH</sequence>
<dbReference type="EMBL" id="CP099584">
    <property type="protein sequence ID" value="USS44254.1"/>
    <property type="molecule type" value="Genomic_DNA"/>
</dbReference>
<protein>
    <submittedName>
        <fullName evidence="1">S-layer family protein</fullName>
    </submittedName>
</protein>
<name>A0ABY5BC84_BURGL</name>
<keyword evidence="1" id="KW-0614">Plasmid</keyword>
<dbReference type="Proteomes" id="UP001056386">
    <property type="component" value="Plasmid unnamed1"/>
</dbReference>
<evidence type="ECO:0000313" key="1">
    <source>
        <dbReference type="EMBL" id="USS44254.1"/>
    </source>
</evidence>
<evidence type="ECO:0000313" key="2">
    <source>
        <dbReference type="Proteomes" id="UP001056386"/>
    </source>
</evidence>
<keyword evidence="2" id="KW-1185">Reference proteome</keyword>
<accession>A0ABY5BC84</accession>
<dbReference type="RefSeq" id="WP_252836600.1">
    <property type="nucleotide sequence ID" value="NZ_CP099584.1"/>
</dbReference>